<evidence type="ECO:0000313" key="3">
    <source>
        <dbReference type="Proteomes" id="UP000182769"/>
    </source>
</evidence>
<dbReference type="STRING" id="1137284.GCA_001418205_02456"/>
<dbReference type="RefSeq" id="WP_055463527.1">
    <property type="nucleotide sequence ID" value="NZ_CYHG01000007.1"/>
</dbReference>
<organism evidence="2 3">
    <name type="scientific">Marinomonas fungiae</name>
    <dbReference type="NCBI Taxonomy" id="1137284"/>
    <lineage>
        <taxon>Bacteria</taxon>
        <taxon>Pseudomonadati</taxon>
        <taxon>Pseudomonadota</taxon>
        <taxon>Gammaproteobacteria</taxon>
        <taxon>Oceanospirillales</taxon>
        <taxon>Oceanospirillaceae</taxon>
        <taxon>Marinomonas</taxon>
    </lineage>
</organism>
<feature type="chain" id="PRO_5005505660" evidence="1">
    <location>
        <begin position="25"/>
        <end position="171"/>
    </location>
</feature>
<evidence type="ECO:0000256" key="1">
    <source>
        <dbReference type="SAM" id="SignalP"/>
    </source>
</evidence>
<feature type="signal peptide" evidence="1">
    <location>
        <begin position="1"/>
        <end position="24"/>
    </location>
</feature>
<keyword evidence="3" id="KW-1185">Reference proteome</keyword>
<dbReference type="Proteomes" id="UP000182769">
    <property type="component" value="Unassembled WGS sequence"/>
</dbReference>
<evidence type="ECO:0000313" key="2">
    <source>
        <dbReference type="EMBL" id="CUB04586.1"/>
    </source>
</evidence>
<keyword evidence="1" id="KW-0732">Signal</keyword>
<protein>
    <submittedName>
        <fullName evidence="2">Uncharacterized protein</fullName>
    </submittedName>
</protein>
<dbReference type="EMBL" id="CYHG01000007">
    <property type="protein sequence ID" value="CUB04586.1"/>
    <property type="molecule type" value="Genomic_DNA"/>
</dbReference>
<dbReference type="AlphaFoldDB" id="A0A0K6INC8"/>
<name>A0A0K6INC8_9GAMM</name>
<reference evidence="3" key="1">
    <citation type="submission" date="2015-08" db="EMBL/GenBank/DDBJ databases">
        <authorList>
            <person name="Varghese N."/>
        </authorList>
    </citation>
    <scope>NUCLEOTIDE SEQUENCE [LARGE SCALE GENOMIC DNA]</scope>
    <source>
        <strain evidence="3">JCM 18476</strain>
    </source>
</reference>
<dbReference type="OrthoDB" id="6105117at2"/>
<gene>
    <name evidence="2" type="ORF">Ga0061065_107160</name>
</gene>
<sequence>MNRLAHSIFFAILSLLLQSPTVVAQTIPNGALGVVSIDFVKVGHLPFLYGLKGEGRYLTYGKEGELCQVAHVPLVAGSFNSQEIGFGAGGAIELIIYNAELSERLKTGQKAVSAHYNVSIPSMMQQGDIEIVSGLTLAEGFVLHPRKAWSSWFGYHPKPLTCEPVYQHKSL</sequence>
<accession>A0A0K6INC8</accession>
<proteinExistence type="predicted"/>